<proteinExistence type="inferred from homology"/>
<dbReference type="STRING" id="1354746.A0A0B2UG92"/>
<evidence type="ECO:0000256" key="2">
    <source>
        <dbReference type="ARBA" id="ARBA00009063"/>
    </source>
</evidence>
<dbReference type="AlphaFoldDB" id="A0A0B2UG92"/>
<dbReference type="PANTHER" id="PTHR15959">
    <property type="entry name" value="SYNTAXIN-18"/>
    <property type="match status" value="1"/>
</dbReference>
<evidence type="ECO:0000256" key="5">
    <source>
        <dbReference type="ARBA" id="ARBA00022927"/>
    </source>
</evidence>
<keyword evidence="11" id="KW-1185">Reference proteome</keyword>
<keyword evidence="7" id="KW-0175">Coiled coil</keyword>
<dbReference type="OrthoDB" id="2189922at2759"/>
<dbReference type="PANTHER" id="PTHR15959:SF0">
    <property type="entry name" value="SYNTAXIN-18"/>
    <property type="match status" value="1"/>
</dbReference>
<keyword evidence="6 9" id="KW-1133">Transmembrane helix</keyword>
<dbReference type="VEuPathDB" id="MicrosporidiaDB:M896_030880"/>
<reference evidence="10 11" key="1">
    <citation type="journal article" date="2014" name="MBio">
        <title>The Ordospora colligata genome; evolution of extreme reduction in microsporidia and host-to-parasite horizontal gene transfer.</title>
        <authorList>
            <person name="Pombert J.-F."/>
            <person name="Haag K.L."/>
            <person name="Beidas S."/>
            <person name="Ebert D."/>
            <person name="Keeling P.J."/>
        </authorList>
    </citation>
    <scope>NUCLEOTIDE SEQUENCE [LARGE SCALE GENOMIC DNA]</scope>
    <source>
        <strain evidence="10 11">OC4</strain>
    </source>
</reference>
<evidence type="ECO:0000256" key="8">
    <source>
        <dbReference type="ARBA" id="ARBA00023136"/>
    </source>
</evidence>
<accession>A0A0B2UG92</accession>
<evidence type="ECO:0000256" key="7">
    <source>
        <dbReference type="ARBA" id="ARBA00023054"/>
    </source>
</evidence>
<dbReference type="Proteomes" id="UP000031056">
    <property type="component" value="Unassembled WGS sequence"/>
</dbReference>
<dbReference type="GO" id="GO:0015031">
    <property type="term" value="P:protein transport"/>
    <property type="evidence" value="ECO:0007669"/>
    <property type="project" value="UniProtKB-KW"/>
</dbReference>
<evidence type="ECO:0000256" key="9">
    <source>
        <dbReference type="SAM" id="Phobius"/>
    </source>
</evidence>
<keyword evidence="5" id="KW-0653">Protein transport</keyword>
<comment type="subcellular location">
    <subcellularLocation>
        <location evidence="1">Membrane</location>
        <topology evidence="1">Single-pass type IV membrane protein</topology>
    </subcellularLocation>
</comment>
<dbReference type="GO" id="GO:0005783">
    <property type="term" value="C:endoplasmic reticulum"/>
    <property type="evidence" value="ECO:0007669"/>
    <property type="project" value="TreeGrafter"/>
</dbReference>
<evidence type="ECO:0000256" key="1">
    <source>
        <dbReference type="ARBA" id="ARBA00004211"/>
    </source>
</evidence>
<evidence type="ECO:0008006" key="12">
    <source>
        <dbReference type="Google" id="ProtNLM"/>
    </source>
</evidence>
<gene>
    <name evidence="10" type="ORF">M896_030880</name>
</gene>
<dbReference type="HOGENOM" id="CLU_101897_0_0_1"/>
<evidence type="ECO:0000313" key="11">
    <source>
        <dbReference type="Proteomes" id="UP000031056"/>
    </source>
</evidence>
<protein>
    <recommendedName>
        <fullName evidence="12">t-SNARE coiled-coil homology domain-containing protein</fullName>
    </recommendedName>
</protein>
<keyword evidence="4 9" id="KW-0812">Transmembrane</keyword>
<dbReference type="FunCoup" id="A0A0B2UG92">
    <property type="interactions" value="67"/>
</dbReference>
<evidence type="ECO:0000256" key="3">
    <source>
        <dbReference type="ARBA" id="ARBA00022448"/>
    </source>
</evidence>
<organism evidence="10 11">
    <name type="scientific">Ordospora colligata OC4</name>
    <dbReference type="NCBI Taxonomy" id="1354746"/>
    <lineage>
        <taxon>Eukaryota</taxon>
        <taxon>Fungi</taxon>
        <taxon>Fungi incertae sedis</taxon>
        <taxon>Microsporidia</taxon>
        <taxon>Ordosporidae</taxon>
        <taxon>Ordospora</taxon>
    </lineage>
</organism>
<comment type="similarity">
    <text evidence="2">Belongs to the syntaxin family.</text>
</comment>
<sequence>MDRTDEYIKHIDTGAQVPLQSSEKTFYDAIITKIELINKRLTKSLSYKELLAVEEQFSSLSSESQHTIDSISLQGSDDLILHFEGIKKIIRMKLKTLESRISKLKDKKMSVPVDLNPERPQTFKKIDQVQIMEEENKRLVEKYNVEGYRLTRQRLLEVEALQDTIFEHLTLQDERIDGIVDIASRAGNCVSKGNNVLDKVGESGKLFRRFMFILLLCMSFILAFLHYYYR</sequence>
<feature type="transmembrane region" description="Helical" evidence="9">
    <location>
        <begin position="210"/>
        <end position="229"/>
    </location>
</feature>
<keyword evidence="3" id="KW-0813">Transport</keyword>
<dbReference type="EMBL" id="JOKQ01000003">
    <property type="protein sequence ID" value="KHN70101.1"/>
    <property type="molecule type" value="Genomic_DNA"/>
</dbReference>
<dbReference type="RefSeq" id="XP_014564143.1">
    <property type="nucleotide sequence ID" value="XM_014708657.1"/>
</dbReference>
<evidence type="ECO:0000256" key="6">
    <source>
        <dbReference type="ARBA" id="ARBA00022989"/>
    </source>
</evidence>
<comment type="caution">
    <text evidence="10">The sequence shown here is derived from an EMBL/GenBank/DDBJ whole genome shotgun (WGS) entry which is preliminary data.</text>
</comment>
<evidence type="ECO:0000256" key="4">
    <source>
        <dbReference type="ARBA" id="ARBA00022692"/>
    </source>
</evidence>
<dbReference type="GO" id="GO:0006890">
    <property type="term" value="P:retrograde vesicle-mediated transport, Golgi to endoplasmic reticulum"/>
    <property type="evidence" value="ECO:0007669"/>
    <property type="project" value="TreeGrafter"/>
</dbReference>
<dbReference type="GO" id="GO:0031201">
    <property type="term" value="C:SNARE complex"/>
    <property type="evidence" value="ECO:0007669"/>
    <property type="project" value="TreeGrafter"/>
</dbReference>
<evidence type="ECO:0000313" key="10">
    <source>
        <dbReference type="EMBL" id="KHN70101.1"/>
    </source>
</evidence>
<name>A0A0B2UG92_9MICR</name>
<keyword evidence="8 9" id="KW-0472">Membrane</keyword>
<dbReference type="InParanoid" id="A0A0B2UG92"/>
<dbReference type="GeneID" id="26261372"/>